<dbReference type="Gene3D" id="3.40.50.720">
    <property type="entry name" value="NAD(P)-binding Rossmann-like Domain"/>
    <property type="match status" value="1"/>
</dbReference>
<dbReference type="AlphaFoldDB" id="D7CQS5"/>
<dbReference type="InterPro" id="IPR051317">
    <property type="entry name" value="Gfo/Idh/MocA_oxidoreduct"/>
</dbReference>
<keyword evidence="6" id="KW-1185">Reference proteome</keyword>
<feature type="domain" description="Gfo/Idh/MocA-like oxidoreductase N-terminal" evidence="3">
    <location>
        <begin position="22"/>
        <end position="123"/>
    </location>
</feature>
<protein>
    <submittedName>
        <fullName evidence="5">Oxidoreductase domain protein</fullName>
    </submittedName>
</protein>
<evidence type="ECO:0000313" key="6">
    <source>
        <dbReference type="Proteomes" id="UP000000379"/>
    </source>
</evidence>
<gene>
    <name evidence="5" type="ordered locus">Trad_1944</name>
</gene>
<name>D7CQS5_TRURR</name>
<dbReference type="InterPro" id="IPR000683">
    <property type="entry name" value="Gfo/Idh/MocA-like_OxRdtase_N"/>
</dbReference>
<reference evidence="5 6" key="2">
    <citation type="journal article" date="2011" name="Stand. Genomic Sci.">
        <title>Complete genome sequence of Truepera radiovictrix type strain (RQ-24).</title>
        <authorList>
            <person name="Ivanova N."/>
            <person name="Rohde C."/>
            <person name="Munk C."/>
            <person name="Nolan M."/>
            <person name="Lucas S."/>
            <person name="Del Rio T.G."/>
            <person name="Tice H."/>
            <person name="Deshpande S."/>
            <person name="Cheng J.F."/>
            <person name="Tapia R."/>
            <person name="Han C."/>
            <person name="Goodwin L."/>
            <person name="Pitluck S."/>
            <person name="Liolios K."/>
            <person name="Mavromatis K."/>
            <person name="Mikhailova N."/>
            <person name="Pati A."/>
            <person name="Chen A."/>
            <person name="Palaniappan K."/>
            <person name="Land M."/>
            <person name="Hauser L."/>
            <person name="Chang Y.J."/>
            <person name="Jeffries C.D."/>
            <person name="Brambilla E."/>
            <person name="Rohde M."/>
            <person name="Goker M."/>
            <person name="Tindall B.J."/>
            <person name="Woyke T."/>
            <person name="Bristow J."/>
            <person name="Eisen J.A."/>
            <person name="Markowitz V."/>
            <person name="Hugenholtz P."/>
            <person name="Kyrpides N.C."/>
            <person name="Klenk H.P."/>
            <person name="Lapidus A."/>
        </authorList>
    </citation>
    <scope>NUCLEOTIDE SEQUENCE [LARGE SCALE GENOMIC DNA]</scope>
    <source>
        <strain evidence="6">DSM 17093 / CIP 108686 / LMG 22925 / RQ-24</strain>
    </source>
</reference>
<proteinExistence type="inferred from homology"/>
<evidence type="ECO:0000256" key="1">
    <source>
        <dbReference type="ARBA" id="ARBA00010928"/>
    </source>
</evidence>
<dbReference type="HOGENOM" id="CLU_023194_2_1_0"/>
<evidence type="ECO:0000256" key="2">
    <source>
        <dbReference type="ARBA" id="ARBA00023002"/>
    </source>
</evidence>
<dbReference type="InterPro" id="IPR036291">
    <property type="entry name" value="NAD(P)-bd_dom_sf"/>
</dbReference>
<dbReference type="KEGG" id="tra:Trad_1944"/>
<dbReference type="InterPro" id="IPR055170">
    <property type="entry name" value="GFO_IDH_MocA-like_dom"/>
</dbReference>
<dbReference type="GO" id="GO:0016491">
    <property type="term" value="F:oxidoreductase activity"/>
    <property type="evidence" value="ECO:0007669"/>
    <property type="project" value="UniProtKB-KW"/>
</dbReference>
<accession>D7CQS5</accession>
<dbReference type="GO" id="GO:0000166">
    <property type="term" value="F:nucleotide binding"/>
    <property type="evidence" value="ECO:0007669"/>
    <property type="project" value="InterPro"/>
</dbReference>
<reference evidence="6" key="1">
    <citation type="submission" date="2010-05" db="EMBL/GenBank/DDBJ databases">
        <title>The complete genome of Truepera radiovictris DSM 17093.</title>
        <authorList>
            <consortium name="US DOE Joint Genome Institute (JGI-PGF)"/>
            <person name="Lucas S."/>
            <person name="Copeland A."/>
            <person name="Lapidus A."/>
            <person name="Glavina del Rio T."/>
            <person name="Dalin E."/>
            <person name="Tice H."/>
            <person name="Bruce D."/>
            <person name="Goodwin L."/>
            <person name="Pitluck S."/>
            <person name="Kyrpides N."/>
            <person name="Mavromatis K."/>
            <person name="Ovchinnikova G."/>
            <person name="Munk A.C."/>
            <person name="Detter J.C."/>
            <person name="Han C."/>
            <person name="Tapia R."/>
            <person name="Land M."/>
            <person name="Hauser L."/>
            <person name="Markowitz V."/>
            <person name="Cheng J.-F."/>
            <person name="Hugenholtz P."/>
            <person name="Woyke T."/>
            <person name="Wu D."/>
            <person name="Tindall B."/>
            <person name="Pomrenke H.G."/>
            <person name="Brambilla E."/>
            <person name="Klenk H.-P."/>
            <person name="Eisen J.A."/>
        </authorList>
    </citation>
    <scope>NUCLEOTIDE SEQUENCE [LARGE SCALE GENOMIC DNA]</scope>
    <source>
        <strain evidence="6">DSM 17093 / CIP 108686 / LMG 22925 / RQ-24</strain>
    </source>
</reference>
<evidence type="ECO:0000313" key="5">
    <source>
        <dbReference type="EMBL" id="ADI15059.1"/>
    </source>
</evidence>
<dbReference type="PANTHER" id="PTHR43708">
    <property type="entry name" value="CONSERVED EXPRESSED OXIDOREDUCTASE (EUROFUNG)"/>
    <property type="match status" value="1"/>
</dbReference>
<dbReference type="Pfam" id="PF22725">
    <property type="entry name" value="GFO_IDH_MocA_C3"/>
    <property type="match status" value="1"/>
</dbReference>
<dbReference type="Gene3D" id="3.30.360.10">
    <property type="entry name" value="Dihydrodipicolinate Reductase, domain 2"/>
    <property type="match status" value="1"/>
</dbReference>
<organism evidence="5 6">
    <name type="scientific">Truepera radiovictrix (strain DSM 17093 / CIP 108686 / LMG 22925 / RQ-24)</name>
    <dbReference type="NCBI Taxonomy" id="649638"/>
    <lineage>
        <taxon>Bacteria</taxon>
        <taxon>Thermotogati</taxon>
        <taxon>Deinococcota</taxon>
        <taxon>Deinococci</taxon>
        <taxon>Trueperales</taxon>
        <taxon>Trueperaceae</taxon>
        <taxon>Truepera</taxon>
    </lineage>
</organism>
<evidence type="ECO:0000259" key="3">
    <source>
        <dbReference type="Pfam" id="PF01408"/>
    </source>
</evidence>
<evidence type="ECO:0000259" key="4">
    <source>
        <dbReference type="Pfam" id="PF22725"/>
    </source>
</evidence>
<feature type="domain" description="GFO/IDH/MocA-like oxidoreductase" evidence="4">
    <location>
        <begin position="134"/>
        <end position="255"/>
    </location>
</feature>
<comment type="similarity">
    <text evidence="1">Belongs to the Gfo/Idh/MocA family.</text>
</comment>
<dbReference type="eggNOG" id="COG0673">
    <property type="taxonomic scope" value="Bacteria"/>
</dbReference>
<dbReference type="PANTHER" id="PTHR43708:SF5">
    <property type="entry name" value="CONSERVED EXPRESSED OXIDOREDUCTASE (EUROFUNG)-RELATED"/>
    <property type="match status" value="1"/>
</dbReference>
<dbReference type="Pfam" id="PF01408">
    <property type="entry name" value="GFO_IDH_MocA"/>
    <property type="match status" value="1"/>
</dbReference>
<dbReference type="OrthoDB" id="9800252at2"/>
<dbReference type="Proteomes" id="UP000000379">
    <property type="component" value="Chromosome"/>
</dbReference>
<dbReference type="SUPFAM" id="SSF51735">
    <property type="entry name" value="NAD(P)-binding Rossmann-fold domains"/>
    <property type="match status" value="1"/>
</dbReference>
<dbReference type="STRING" id="649638.Trad_1944"/>
<dbReference type="SUPFAM" id="SSF55347">
    <property type="entry name" value="Glyceraldehyde-3-phosphate dehydrogenase-like, C-terminal domain"/>
    <property type="match status" value="1"/>
</dbReference>
<sequence length="333" mass="35060">MALRLIHAGFGGWGLDWVRHTTSVPEVRVVGVVDPRPAALEAARARYALPVAAAFASLGDALAATDAEAVLVTAPAAAHAPLALEALAAGKHVLVEKPLAETLEAARAVVAAAEAQGRVLMVSQNYRFFPAPLAVRALLAEGALGALGSVYVDFRFPMPRLLPAGHPYFALRDPLLLDMAIHHFDLLRFTLRQEAGAVSCTAWNPPGSPFAHPAVAAVTVQLRGGAVMSYRGSWLSNPRTNWAGVWRLEGSRGRLTWTSRNGRDLGGEAVTLRGRRVTLPEVAHPGRRGVLVAFAEAVATEQEPPSSGRENLGSLALTLGAVAAAAAGRAVRF</sequence>
<dbReference type="EMBL" id="CP002049">
    <property type="protein sequence ID" value="ADI15059.1"/>
    <property type="molecule type" value="Genomic_DNA"/>
</dbReference>
<keyword evidence="2" id="KW-0560">Oxidoreductase</keyword>
<dbReference type="RefSeq" id="WP_013178424.1">
    <property type="nucleotide sequence ID" value="NC_014221.1"/>
</dbReference>